<evidence type="ECO:0000256" key="12">
    <source>
        <dbReference type="ARBA" id="ARBA00022842"/>
    </source>
</evidence>
<feature type="transmembrane region" description="Helical" evidence="19">
    <location>
        <begin position="60"/>
        <end position="78"/>
    </location>
</feature>
<keyword evidence="6" id="KW-0597">Phosphoprotein</keyword>
<evidence type="ECO:0000256" key="5">
    <source>
        <dbReference type="ARBA" id="ARBA00022448"/>
    </source>
</evidence>
<keyword evidence="12" id="KW-0460">Magnesium</keyword>
<reference evidence="21 22" key="1">
    <citation type="submission" date="2018-03" db="EMBL/GenBank/DDBJ databases">
        <title>Finding Nemo's genes: A chromosome-scale reference assembly of the genome of the orange clownfish Amphiprion percula.</title>
        <authorList>
            <person name="Lehmann R."/>
        </authorList>
    </citation>
    <scope>NUCLEOTIDE SEQUENCE</scope>
</reference>
<dbReference type="InterPro" id="IPR036412">
    <property type="entry name" value="HAD-like_sf"/>
</dbReference>
<feature type="transmembrane region" description="Helical" evidence="19">
    <location>
        <begin position="757"/>
        <end position="778"/>
    </location>
</feature>
<comment type="subcellular location">
    <subcellularLocation>
        <location evidence="3">Endoplasmic reticulum membrane</location>
        <topology evidence="3">Multi-pass membrane protein</topology>
    </subcellularLocation>
    <subcellularLocation>
        <location evidence="19">Membrane</location>
        <topology evidence="19">Multi-pass membrane protein</topology>
    </subcellularLocation>
    <subcellularLocation>
        <location evidence="2">Sarcoplasmic reticulum membrane</location>
        <topology evidence="2">Multi-pass membrane protein</topology>
    </subcellularLocation>
</comment>
<evidence type="ECO:0000256" key="18">
    <source>
        <dbReference type="ARBA" id="ARBA00047282"/>
    </source>
</evidence>
<dbReference type="GO" id="GO:0005524">
    <property type="term" value="F:ATP binding"/>
    <property type="evidence" value="ECO:0007669"/>
    <property type="project" value="UniProtKB-KW"/>
</dbReference>
<evidence type="ECO:0000313" key="22">
    <source>
        <dbReference type="Proteomes" id="UP000265080"/>
    </source>
</evidence>
<accession>A0A3P8SU98</accession>
<dbReference type="Pfam" id="PF00689">
    <property type="entry name" value="Cation_ATPase_C"/>
    <property type="match status" value="1"/>
</dbReference>
<evidence type="ECO:0000256" key="19">
    <source>
        <dbReference type="RuleBase" id="RU361146"/>
    </source>
</evidence>
<feature type="transmembrane region" description="Helical" evidence="19">
    <location>
        <begin position="928"/>
        <end position="947"/>
    </location>
</feature>
<dbReference type="Gene3D" id="1.20.1110.10">
    <property type="entry name" value="Calcium-transporting ATPase, transmembrane domain"/>
    <property type="match status" value="1"/>
</dbReference>
<dbReference type="InterPro" id="IPR005782">
    <property type="entry name" value="P-type_ATPase_IIA"/>
</dbReference>
<dbReference type="InterPro" id="IPR018303">
    <property type="entry name" value="ATPase_P-typ_P_site"/>
</dbReference>
<evidence type="ECO:0000256" key="13">
    <source>
        <dbReference type="ARBA" id="ARBA00022951"/>
    </source>
</evidence>
<sequence>MENAHTKTPAECLAYFGVNENTGLSPDQFKKNLDKYGYNELPAEEGKSIWELIIEQFEDLLVRILLLAACISFVLAWFEEGEETVTAFVEPFVILLILIANAVVGVWQERNAEDAIEALKEYEPEMGKVYRSDRKSVQRIKAREIVPGDIVEVSVGDKVPADIRIVSIKSTTLRVDQSILTGESVSVIKHTESVPDPRAVNQDKKNMLFSGTNIAAGKAIGVAIATGVSTEIGKIRDQMAATEQEKTPLQAKLDEFGEQLSKVISLICVAVWAINIGHFNDPVHGGSWIRGAVYYFKIAVALAVAAIPEGLPAVITTCLALGTRRMAKKNAIVRSLPSVETLGCTSVICSDKTGTLTTNQMCVTKMFIVKSVDGEHVDLDAFDISGSKYTPEGEVSQGGAKTNCSAYDGLVELATICALCNDSSLDYNESKKIYEKVGEATETALSCLVEKMNVFNSNVKSLSRIERANACCTVIKQLMKKNFTLEFSRDRKSMSVYCTPAKGDGGAKMFVKGAPEGVIDRCAYVRVGTTRVPLTNAIKEKIMAVIRDWGTGRDTLRCLALATRDTPLKLEEMNLEDSTKFADYEMDLTFVGCVGMLDPPRKEVTGSIELCRAAGIRVIMITGDNKGTAIAICRRIGIFGEDEDVEGKAYTGREFDDLPSHEQAEAVRRACCFARVEPSHKSKIVEFLQGYDDITAMTGDGVNDAPALKKAEIGIAMGSGTAVAKSASEMVLADDNFSSIVAAVEEGRAIYNNMKQFIRYLISSNVGEVVCIFLTAALGLPEALIPVQLLWVNLVTDGLPATALGFNPPDLDIMGKPPRSPKEPLISGWLFFRYMAIGGYVGAATVGGAAWWFLYDTTGPNVTYHQLSHFMQCHDENEDFAGIDCEIFEAAPPMTMALSVLVTIEMCNALNSLSENQSLLRMPPWSNFWLLAAMTLSMSLHFMIIYVDPLPMIFKLTHLSVEQWIVVLKLSFPVIAIDEVLKFVARSYVESTEAK</sequence>
<dbReference type="SUPFAM" id="SSF81660">
    <property type="entry name" value="Metal cation-transporting ATPase, ATP-binding domain N"/>
    <property type="match status" value="1"/>
</dbReference>
<dbReference type="Pfam" id="PF13246">
    <property type="entry name" value="Cation_ATPase"/>
    <property type="match status" value="1"/>
</dbReference>
<comment type="caution">
    <text evidence="19">Lacks conserved residue(s) required for the propagation of feature annotation.</text>
</comment>
<dbReference type="PANTHER" id="PTHR42861">
    <property type="entry name" value="CALCIUM-TRANSPORTING ATPASE"/>
    <property type="match status" value="1"/>
</dbReference>
<evidence type="ECO:0000256" key="11">
    <source>
        <dbReference type="ARBA" id="ARBA00022840"/>
    </source>
</evidence>
<dbReference type="InterPro" id="IPR008250">
    <property type="entry name" value="ATPase_P-typ_transduc_dom_A_sf"/>
</dbReference>
<dbReference type="GO" id="GO:0016887">
    <property type="term" value="F:ATP hydrolysis activity"/>
    <property type="evidence" value="ECO:0007669"/>
    <property type="project" value="InterPro"/>
</dbReference>
<protein>
    <recommendedName>
        <fullName evidence="19">Calcium-transporting ATPase</fullName>
        <ecNumber evidence="19">7.2.2.10</ecNumber>
    </recommendedName>
</protein>
<dbReference type="Gene3D" id="3.40.50.1000">
    <property type="entry name" value="HAD superfamily/HAD-like"/>
    <property type="match status" value="1"/>
</dbReference>
<evidence type="ECO:0000256" key="16">
    <source>
        <dbReference type="ARBA" id="ARBA00023065"/>
    </source>
</evidence>
<evidence type="ECO:0000256" key="6">
    <source>
        <dbReference type="ARBA" id="ARBA00022553"/>
    </source>
</evidence>
<keyword evidence="22" id="KW-1185">Reference proteome</keyword>
<dbReference type="SMART" id="SM00831">
    <property type="entry name" value="Cation_ATPase_N"/>
    <property type="match status" value="1"/>
</dbReference>
<dbReference type="InterPro" id="IPR059000">
    <property type="entry name" value="ATPase_P-type_domA"/>
</dbReference>
<evidence type="ECO:0000256" key="14">
    <source>
        <dbReference type="ARBA" id="ARBA00022967"/>
    </source>
</evidence>
<dbReference type="SUPFAM" id="SSF81653">
    <property type="entry name" value="Calcium ATPase, transduction domain A"/>
    <property type="match status" value="1"/>
</dbReference>
<evidence type="ECO:0000256" key="7">
    <source>
        <dbReference type="ARBA" id="ARBA00022568"/>
    </source>
</evidence>
<keyword evidence="9 19" id="KW-0547">Nucleotide-binding</keyword>
<evidence type="ECO:0000256" key="8">
    <source>
        <dbReference type="ARBA" id="ARBA00022692"/>
    </source>
</evidence>
<dbReference type="InterPro" id="IPR023299">
    <property type="entry name" value="ATPase_P-typ_cyto_dom_N"/>
</dbReference>
<dbReference type="FunFam" id="3.40.1110.10:FF:000003">
    <property type="entry name" value="Calcium-transporting ATPase"/>
    <property type="match status" value="1"/>
</dbReference>
<dbReference type="InterPro" id="IPR023214">
    <property type="entry name" value="HAD_sf"/>
</dbReference>
<keyword evidence="11 19" id="KW-0067">ATP-binding</keyword>
<keyword evidence="13" id="KW-0703">Sarcoplasmic reticulum</keyword>
<dbReference type="GeneTree" id="ENSGT00940000164922"/>
<evidence type="ECO:0000256" key="2">
    <source>
        <dbReference type="ARBA" id="ARBA00004326"/>
    </source>
</evidence>
<reference evidence="21" key="2">
    <citation type="submission" date="2025-08" db="UniProtKB">
        <authorList>
            <consortium name="Ensembl"/>
        </authorList>
    </citation>
    <scope>IDENTIFICATION</scope>
</reference>
<dbReference type="FunFam" id="3.40.50.1000:FF:000005">
    <property type="entry name" value="Calcium-transporting ATPase 1"/>
    <property type="match status" value="1"/>
</dbReference>
<dbReference type="SFLD" id="SFLDF00027">
    <property type="entry name" value="p-type_atpase"/>
    <property type="match status" value="1"/>
</dbReference>
<dbReference type="NCBIfam" id="TIGR01494">
    <property type="entry name" value="ATPase_P-type"/>
    <property type="match status" value="2"/>
</dbReference>
<keyword evidence="8 19" id="KW-0812">Transmembrane</keyword>
<dbReference type="SFLD" id="SFLDG00002">
    <property type="entry name" value="C1.7:_P-type_atpase_like"/>
    <property type="match status" value="1"/>
</dbReference>
<dbReference type="CDD" id="cd02083">
    <property type="entry name" value="P-type_ATPase_SERCA"/>
    <property type="match status" value="1"/>
</dbReference>
<comment type="cofactor">
    <cofactor evidence="1">
        <name>Mg(2+)</name>
        <dbReference type="ChEBI" id="CHEBI:18420"/>
    </cofactor>
</comment>
<evidence type="ECO:0000256" key="4">
    <source>
        <dbReference type="ARBA" id="ARBA00005675"/>
    </source>
</evidence>
<dbReference type="Pfam" id="PF08282">
    <property type="entry name" value="Hydrolase_3"/>
    <property type="match status" value="1"/>
</dbReference>
<dbReference type="SUPFAM" id="SSF56784">
    <property type="entry name" value="HAD-like"/>
    <property type="match status" value="1"/>
</dbReference>
<dbReference type="GO" id="GO:0033017">
    <property type="term" value="C:sarcoplasmic reticulum membrane"/>
    <property type="evidence" value="ECO:0007669"/>
    <property type="project" value="UniProtKB-SubCell"/>
</dbReference>
<dbReference type="PRINTS" id="PR00119">
    <property type="entry name" value="CATATPASE"/>
</dbReference>
<dbReference type="InterPro" id="IPR023298">
    <property type="entry name" value="ATPase_P-typ_TM_dom_sf"/>
</dbReference>
<dbReference type="Pfam" id="PF00122">
    <property type="entry name" value="E1-E2_ATPase"/>
    <property type="match status" value="1"/>
</dbReference>
<comment type="similarity">
    <text evidence="4 19">Belongs to the cation transport ATPase (P-type) (TC 3.A.3) family. Type IIA subfamily.</text>
</comment>
<comment type="catalytic activity">
    <reaction evidence="18">
        <text>Ca(2+)(in) + ATP + H2O = Ca(2+)(out) + ADP + phosphate + H(+)</text>
        <dbReference type="Rhea" id="RHEA:18105"/>
        <dbReference type="ChEBI" id="CHEBI:15377"/>
        <dbReference type="ChEBI" id="CHEBI:15378"/>
        <dbReference type="ChEBI" id="CHEBI:29108"/>
        <dbReference type="ChEBI" id="CHEBI:30616"/>
        <dbReference type="ChEBI" id="CHEBI:43474"/>
        <dbReference type="ChEBI" id="CHEBI:456216"/>
        <dbReference type="EC" id="7.2.2.10"/>
    </reaction>
    <physiologicalReaction direction="left-to-right" evidence="18">
        <dbReference type="Rhea" id="RHEA:18106"/>
    </physiologicalReaction>
</comment>
<keyword evidence="16 19" id="KW-0406">Ion transport</keyword>
<dbReference type="EC" id="7.2.2.10" evidence="19"/>
<dbReference type="GO" id="GO:0005388">
    <property type="term" value="F:P-type calcium transporter activity"/>
    <property type="evidence" value="ECO:0007669"/>
    <property type="project" value="UniProtKB-EC"/>
</dbReference>
<feature type="transmembrane region" description="Helical" evidence="19">
    <location>
        <begin position="260"/>
        <end position="278"/>
    </location>
</feature>
<dbReference type="InterPro" id="IPR004014">
    <property type="entry name" value="ATPase_P-typ_cation-transptr_N"/>
</dbReference>
<evidence type="ECO:0000313" key="21">
    <source>
        <dbReference type="Ensembl" id="ENSAPEP00000015632.1"/>
    </source>
</evidence>
<evidence type="ECO:0000256" key="3">
    <source>
        <dbReference type="ARBA" id="ARBA00004477"/>
    </source>
</evidence>
<dbReference type="Ensembl" id="ENSAPET00000016039.1">
    <property type="protein sequence ID" value="ENSAPEP00000015632.1"/>
    <property type="gene ID" value="ENSAPEG00000011143.1"/>
</dbReference>
<feature type="transmembrane region" description="Helical" evidence="19">
    <location>
        <begin position="84"/>
        <end position="107"/>
    </location>
</feature>
<dbReference type="InterPro" id="IPR006068">
    <property type="entry name" value="ATPase_P-typ_cation-transptr_C"/>
</dbReference>
<evidence type="ECO:0000256" key="15">
    <source>
        <dbReference type="ARBA" id="ARBA00022989"/>
    </source>
</evidence>
<reference evidence="21" key="3">
    <citation type="submission" date="2025-09" db="UniProtKB">
        <authorList>
            <consortium name="Ensembl"/>
        </authorList>
    </citation>
    <scope>IDENTIFICATION</scope>
</reference>
<comment type="function">
    <text evidence="19">Catalyzes the hydrolysis of ATP coupled with the transport of calcium.</text>
</comment>
<dbReference type="InterPro" id="IPR001757">
    <property type="entry name" value="P_typ_ATPase"/>
</dbReference>
<keyword evidence="17 19" id="KW-0472">Membrane</keyword>
<dbReference type="FunFam" id="1.20.1110.10:FF:000065">
    <property type="entry name" value="Sarcoplasmic/endoplasmic reticulum calcium ATPase 1"/>
    <property type="match status" value="3"/>
</dbReference>
<keyword evidence="15 19" id="KW-1133">Transmembrane helix</keyword>
<name>A0A3P8SU98_AMPPE</name>
<dbReference type="SUPFAM" id="SSF81665">
    <property type="entry name" value="Calcium ATPase, transmembrane domain M"/>
    <property type="match status" value="1"/>
</dbReference>
<dbReference type="Gene3D" id="2.70.150.10">
    <property type="entry name" value="Calcium-transporting ATPase, cytoplasmic transduction domain A"/>
    <property type="match status" value="1"/>
</dbReference>
<evidence type="ECO:0000259" key="20">
    <source>
        <dbReference type="SMART" id="SM00831"/>
    </source>
</evidence>
<evidence type="ECO:0000256" key="10">
    <source>
        <dbReference type="ARBA" id="ARBA00022837"/>
    </source>
</evidence>
<evidence type="ECO:0000256" key="1">
    <source>
        <dbReference type="ARBA" id="ARBA00001946"/>
    </source>
</evidence>
<organism evidence="21 22">
    <name type="scientific">Amphiprion percula</name>
    <name type="common">Orange clownfish</name>
    <name type="synonym">Lutjanus percula</name>
    <dbReference type="NCBI Taxonomy" id="161767"/>
    <lineage>
        <taxon>Eukaryota</taxon>
        <taxon>Metazoa</taxon>
        <taxon>Chordata</taxon>
        <taxon>Craniata</taxon>
        <taxon>Vertebrata</taxon>
        <taxon>Euteleostomi</taxon>
        <taxon>Actinopterygii</taxon>
        <taxon>Neopterygii</taxon>
        <taxon>Teleostei</taxon>
        <taxon>Neoteleostei</taxon>
        <taxon>Acanthomorphata</taxon>
        <taxon>Ovalentaria</taxon>
        <taxon>Pomacentridae</taxon>
        <taxon>Amphiprion</taxon>
    </lineage>
</organism>
<proteinExistence type="inferred from homology"/>
<dbReference type="PRINTS" id="PR00120">
    <property type="entry name" value="HATPASE"/>
</dbReference>
<dbReference type="STRING" id="161767.ENSAPEP00000015632"/>
<dbReference type="NCBIfam" id="TIGR01116">
    <property type="entry name" value="ATPase-IIA1_Ca"/>
    <property type="match status" value="1"/>
</dbReference>
<evidence type="ECO:0000256" key="9">
    <source>
        <dbReference type="ARBA" id="ARBA00022741"/>
    </source>
</evidence>
<keyword evidence="7 19" id="KW-0109">Calcium transport</keyword>
<dbReference type="Proteomes" id="UP000265080">
    <property type="component" value="Chromosome 19"/>
</dbReference>
<dbReference type="FunFam" id="2.70.150.10:FF:000160">
    <property type="entry name" value="Sarcoplasmic/endoplasmic reticulum calcium ATPase 1"/>
    <property type="match status" value="2"/>
</dbReference>
<dbReference type="SFLD" id="SFLDS00003">
    <property type="entry name" value="Haloacid_Dehalogenase"/>
    <property type="match status" value="1"/>
</dbReference>
<keyword evidence="10 19" id="KW-0106">Calcium</keyword>
<feature type="transmembrane region" description="Helical" evidence="19">
    <location>
        <begin position="830"/>
        <end position="854"/>
    </location>
</feature>
<evidence type="ECO:0000256" key="17">
    <source>
        <dbReference type="ARBA" id="ARBA00023136"/>
    </source>
</evidence>
<dbReference type="Pfam" id="PF00690">
    <property type="entry name" value="Cation_ATPase_N"/>
    <property type="match status" value="1"/>
</dbReference>
<dbReference type="AlphaFoldDB" id="A0A3P8SU98"/>
<dbReference type="PROSITE" id="PS00154">
    <property type="entry name" value="ATPASE_E1_E2"/>
    <property type="match status" value="1"/>
</dbReference>
<feature type="transmembrane region" description="Helical" evidence="19">
    <location>
        <begin position="298"/>
        <end position="321"/>
    </location>
</feature>
<feature type="domain" description="Cation-transporting P-type ATPase N-terminal" evidence="20">
    <location>
        <begin position="3"/>
        <end position="77"/>
    </location>
</feature>
<dbReference type="Gene3D" id="3.40.1110.10">
    <property type="entry name" value="Calcium-transporting ATPase, cytoplasmic domain N"/>
    <property type="match status" value="1"/>
</dbReference>
<keyword evidence="14" id="KW-1278">Translocase</keyword>
<dbReference type="InterPro" id="IPR044492">
    <property type="entry name" value="P_typ_ATPase_HD_dom"/>
</dbReference>
<keyword evidence="5 19" id="KW-0813">Transport</keyword>